<comment type="caution">
    <text evidence="1">The sequence shown here is derived from an EMBL/GenBank/DDBJ whole genome shotgun (WGS) entry which is preliminary data.</text>
</comment>
<accession>A0A9P7D7W3</accession>
<dbReference type="AlphaFoldDB" id="A0A9P7D7W3"/>
<dbReference type="Proteomes" id="UP000714275">
    <property type="component" value="Unassembled WGS sequence"/>
</dbReference>
<sequence length="180" mass="19907">MSFPAKFNTDSIMNLQVIFGNGLQAITDNDTISPSSAPPKEYSPLRSQESVGVINAIADPHVGQLSPDLMFASSVSHFIPPFQSSVDGHVTERQTTSGSSAKRYPHLCLPIMLGGQEKVKCTWPGCSSILKKDSHTRHVDNIHLRKVKAICTRCEREFTRTYAKTKHELTCPGTHSTRKR</sequence>
<dbReference type="EMBL" id="JABBWD010000004">
    <property type="protein sequence ID" value="KAG1781831.1"/>
    <property type="molecule type" value="Genomic_DNA"/>
</dbReference>
<evidence type="ECO:0000313" key="2">
    <source>
        <dbReference type="Proteomes" id="UP000714275"/>
    </source>
</evidence>
<proteinExistence type="predicted"/>
<protein>
    <submittedName>
        <fullName evidence="1">Uncharacterized protein</fullName>
    </submittedName>
</protein>
<evidence type="ECO:0000313" key="1">
    <source>
        <dbReference type="EMBL" id="KAG1781831.1"/>
    </source>
</evidence>
<dbReference type="OrthoDB" id="2647039at2759"/>
<name>A0A9P7D7W3_9AGAM</name>
<reference evidence="1" key="1">
    <citation type="journal article" date="2020" name="New Phytol.">
        <title>Comparative genomics reveals dynamic genome evolution in host specialist ectomycorrhizal fungi.</title>
        <authorList>
            <person name="Lofgren L.A."/>
            <person name="Nguyen N.H."/>
            <person name="Vilgalys R."/>
            <person name="Ruytinx J."/>
            <person name="Liao H.L."/>
            <person name="Branco S."/>
            <person name="Kuo A."/>
            <person name="LaButti K."/>
            <person name="Lipzen A."/>
            <person name="Andreopoulos W."/>
            <person name="Pangilinan J."/>
            <person name="Riley R."/>
            <person name="Hundley H."/>
            <person name="Na H."/>
            <person name="Barry K."/>
            <person name="Grigoriev I.V."/>
            <person name="Stajich J.E."/>
            <person name="Kennedy P.G."/>
        </authorList>
    </citation>
    <scope>NUCLEOTIDE SEQUENCE</scope>
    <source>
        <strain evidence="1">DOB743</strain>
    </source>
</reference>
<keyword evidence="2" id="KW-1185">Reference proteome</keyword>
<organism evidence="1 2">
    <name type="scientific">Suillus placidus</name>
    <dbReference type="NCBI Taxonomy" id="48579"/>
    <lineage>
        <taxon>Eukaryota</taxon>
        <taxon>Fungi</taxon>
        <taxon>Dikarya</taxon>
        <taxon>Basidiomycota</taxon>
        <taxon>Agaricomycotina</taxon>
        <taxon>Agaricomycetes</taxon>
        <taxon>Agaricomycetidae</taxon>
        <taxon>Boletales</taxon>
        <taxon>Suillineae</taxon>
        <taxon>Suillaceae</taxon>
        <taxon>Suillus</taxon>
    </lineage>
</organism>
<gene>
    <name evidence="1" type="ORF">EV702DRAFT_488405</name>
</gene>